<accession>A0ABS8I257</accession>
<evidence type="ECO:0000313" key="2">
    <source>
        <dbReference type="Proteomes" id="UP001199525"/>
    </source>
</evidence>
<organism evidence="1 2">
    <name type="scientific">Nostoc favosum CHAB5714</name>
    <dbReference type="NCBI Taxonomy" id="2780399"/>
    <lineage>
        <taxon>Bacteria</taxon>
        <taxon>Bacillati</taxon>
        <taxon>Cyanobacteriota</taxon>
        <taxon>Cyanophyceae</taxon>
        <taxon>Nostocales</taxon>
        <taxon>Nostocaceae</taxon>
        <taxon>Nostoc</taxon>
        <taxon>Nostoc favosum</taxon>
    </lineage>
</organism>
<proteinExistence type="predicted"/>
<gene>
    <name evidence="1" type="ORF">LC586_01645</name>
</gene>
<evidence type="ECO:0000313" key="1">
    <source>
        <dbReference type="EMBL" id="MCC5597976.1"/>
    </source>
</evidence>
<name>A0ABS8I257_9NOSO</name>
<dbReference type="Proteomes" id="UP001199525">
    <property type="component" value="Unassembled WGS sequence"/>
</dbReference>
<protein>
    <submittedName>
        <fullName evidence="1">Uncharacterized protein</fullName>
    </submittedName>
</protein>
<dbReference type="EMBL" id="JAIVFQ010000002">
    <property type="protein sequence ID" value="MCC5597976.1"/>
    <property type="molecule type" value="Genomic_DNA"/>
</dbReference>
<comment type="caution">
    <text evidence="1">The sequence shown here is derived from an EMBL/GenBank/DDBJ whole genome shotgun (WGS) entry which is preliminary data.</text>
</comment>
<reference evidence="1 2" key="1">
    <citation type="journal article" date="2021" name="Microorganisms">
        <title>Genome Evolution of Filamentous Cyanobacterium Nostoc Species: From Facultative Symbiosis to Free Living.</title>
        <authorList>
            <person name="Huo D."/>
            <person name="Li H."/>
            <person name="Cai F."/>
            <person name="Guo X."/>
            <person name="Qiao Z."/>
            <person name="Wang W."/>
            <person name="Yu G."/>
            <person name="Li R."/>
        </authorList>
    </citation>
    <scope>NUCLEOTIDE SEQUENCE [LARGE SCALE GENOMIC DNA]</scope>
    <source>
        <strain evidence="1 2">CHAB 5714</strain>
    </source>
</reference>
<dbReference type="RefSeq" id="WP_229482650.1">
    <property type="nucleotide sequence ID" value="NZ_JAIVFQ010000002.1"/>
</dbReference>
<keyword evidence="2" id="KW-1185">Reference proteome</keyword>
<sequence length="151" mass="16767">MRELQLGNSNNWETIHNQSVDAVQIAKVGGGYKTVPIPEISIALLLNVFVLAILVSTNVPEGRSWKFAGNVRQKVSTGIVFGGSQDASFNRRYALFLDKINLVVFPAISTSYSISIQVPEWFENASITVWRYTGPDYDSDLTRIESKIDAL</sequence>